<evidence type="ECO:0000259" key="2">
    <source>
        <dbReference type="Pfam" id="PF04892"/>
    </source>
</evidence>
<feature type="transmembrane region" description="Helical" evidence="1">
    <location>
        <begin position="58"/>
        <end position="76"/>
    </location>
</feature>
<keyword evidence="4" id="KW-1185">Reference proteome</keyword>
<feature type="domain" description="VanZ-like" evidence="2">
    <location>
        <begin position="62"/>
        <end position="131"/>
    </location>
</feature>
<keyword evidence="1" id="KW-1133">Transmembrane helix</keyword>
<reference evidence="3 4" key="1">
    <citation type="journal article" date="2017" name="Int J Environ Stud">
        <title>Does the Miocene-Pliocene relict legume Oxytropis triphylla form nitrogen-fixing nodules with a combination of bacterial strains?</title>
        <authorList>
            <person name="Safronova V."/>
            <person name="Belimov A."/>
            <person name="Sazanova A."/>
            <person name="Kuznetsova I."/>
            <person name="Popova J."/>
            <person name="Andronov E."/>
            <person name="Verkhozina A."/>
            <person name="Tikhonovich I."/>
        </authorList>
    </citation>
    <scope>NUCLEOTIDE SEQUENCE [LARGE SCALE GENOMIC DNA]</scope>
    <source>
        <strain evidence="3 4">Tri-38</strain>
    </source>
</reference>
<comment type="caution">
    <text evidence="3">The sequence shown here is derived from an EMBL/GenBank/DDBJ whole genome shotgun (WGS) entry which is preliminary data.</text>
</comment>
<feature type="transmembrane region" description="Helical" evidence="1">
    <location>
        <begin position="114"/>
        <end position="131"/>
    </location>
</feature>
<dbReference type="AlphaFoldDB" id="A0A2N9VS15"/>
<sequence length="132" mass="14281">MDWRSLISSGAGFRRAASSLWKKLISVPAGHHAIAWTLLALILMATVGPITLRPITPFGPNFEPFAAFAVLGLVFSLTYPKRLIYVAALIAVSCGLFEYAQHFIPGRHADIDNFFVKFAGAAVGMVAVSVIY</sequence>
<dbReference type="Proteomes" id="UP000232163">
    <property type="component" value="Unassembled WGS sequence"/>
</dbReference>
<evidence type="ECO:0000256" key="1">
    <source>
        <dbReference type="SAM" id="Phobius"/>
    </source>
</evidence>
<keyword evidence="1" id="KW-0812">Transmembrane</keyword>
<feature type="transmembrane region" description="Helical" evidence="1">
    <location>
        <begin position="33"/>
        <end position="52"/>
    </location>
</feature>
<dbReference type="InterPro" id="IPR006976">
    <property type="entry name" value="VanZ-like"/>
</dbReference>
<feature type="transmembrane region" description="Helical" evidence="1">
    <location>
        <begin position="83"/>
        <end position="102"/>
    </location>
</feature>
<evidence type="ECO:0000313" key="3">
    <source>
        <dbReference type="EMBL" id="PIO42283.1"/>
    </source>
</evidence>
<proteinExistence type="predicted"/>
<dbReference type="EMBL" id="MZMT01000053">
    <property type="protein sequence ID" value="PIO42283.1"/>
    <property type="molecule type" value="Genomic_DNA"/>
</dbReference>
<dbReference type="Pfam" id="PF04892">
    <property type="entry name" value="VanZ"/>
    <property type="match status" value="1"/>
</dbReference>
<organism evidence="3 4">
    <name type="scientific">Phyllobacterium zundukense</name>
    <dbReference type="NCBI Taxonomy" id="1867719"/>
    <lineage>
        <taxon>Bacteria</taxon>
        <taxon>Pseudomonadati</taxon>
        <taxon>Pseudomonadota</taxon>
        <taxon>Alphaproteobacteria</taxon>
        <taxon>Hyphomicrobiales</taxon>
        <taxon>Phyllobacteriaceae</taxon>
        <taxon>Phyllobacterium</taxon>
    </lineage>
</organism>
<keyword evidence="1" id="KW-0472">Membrane</keyword>
<protein>
    <recommendedName>
        <fullName evidence="2">VanZ-like domain-containing protein</fullName>
    </recommendedName>
</protein>
<evidence type="ECO:0000313" key="4">
    <source>
        <dbReference type="Proteomes" id="UP000232163"/>
    </source>
</evidence>
<name>A0A2N9VS15_9HYPH</name>
<accession>A0A2N9VS15</accession>
<gene>
    <name evidence="3" type="ORF">B5P45_24980</name>
</gene>